<evidence type="ECO:0000313" key="1">
    <source>
        <dbReference type="EMBL" id="BBX20540.1"/>
    </source>
</evidence>
<gene>
    <name evidence="1" type="ORF">MDUV_54000</name>
</gene>
<accession>A0A7I7K8M3</accession>
<organism evidence="1 2">
    <name type="scientific">Mycolicibacterium duvalii</name>
    <dbReference type="NCBI Taxonomy" id="39688"/>
    <lineage>
        <taxon>Bacteria</taxon>
        <taxon>Bacillati</taxon>
        <taxon>Actinomycetota</taxon>
        <taxon>Actinomycetes</taxon>
        <taxon>Mycobacteriales</taxon>
        <taxon>Mycobacteriaceae</taxon>
        <taxon>Mycolicibacterium</taxon>
    </lineage>
</organism>
<keyword evidence="2" id="KW-1185">Reference proteome</keyword>
<protein>
    <submittedName>
        <fullName evidence="1">Uncharacterized protein</fullName>
    </submittedName>
</protein>
<name>A0A7I7K8M3_9MYCO</name>
<sequence>MNTVIHQHVPCYEALKLSERAVDGAAARSQELPAFGGGGGPLGAAALRRLLLMITIPINVLRGA</sequence>
<dbReference type="Proteomes" id="UP000467006">
    <property type="component" value="Chromosome"/>
</dbReference>
<dbReference type="KEGG" id="mdu:MDUV_54000"/>
<dbReference type="AlphaFoldDB" id="A0A7I7K8M3"/>
<proteinExistence type="predicted"/>
<evidence type="ECO:0000313" key="2">
    <source>
        <dbReference type="Proteomes" id="UP000467006"/>
    </source>
</evidence>
<reference evidence="1 2" key="1">
    <citation type="journal article" date="2019" name="Emerg. Microbes Infect.">
        <title>Comprehensive subspecies identification of 175 nontuberculous mycobacteria species based on 7547 genomic profiles.</title>
        <authorList>
            <person name="Matsumoto Y."/>
            <person name="Kinjo T."/>
            <person name="Motooka D."/>
            <person name="Nabeya D."/>
            <person name="Jung N."/>
            <person name="Uechi K."/>
            <person name="Horii T."/>
            <person name="Iida T."/>
            <person name="Fujita J."/>
            <person name="Nakamura S."/>
        </authorList>
    </citation>
    <scope>NUCLEOTIDE SEQUENCE [LARGE SCALE GENOMIC DNA]</scope>
    <source>
        <strain evidence="1 2">JCM 6396</strain>
    </source>
</reference>
<dbReference type="EMBL" id="AP022563">
    <property type="protein sequence ID" value="BBX20540.1"/>
    <property type="molecule type" value="Genomic_DNA"/>
</dbReference>